<evidence type="ECO:0000313" key="1">
    <source>
        <dbReference type="EMBL" id="STD00452.1"/>
    </source>
</evidence>
<proteinExistence type="predicted"/>
<gene>
    <name evidence="1" type="ORF">NCTC10588_01485</name>
</gene>
<dbReference type="AlphaFoldDB" id="A0A7Z7PW84"/>
<dbReference type="RefSeq" id="WP_257788204.1">
    <property type="nucleotide sequence ID" value="NZ_CP014340.1"/>
</dbReference>
<dbReference type="EMBL" id="UFYD01000001">
    <property type="protein sequence ID" value="STD00452.1"/>
    <property type="molecule type" value="Genomic_DNA"/>
</dbReference>
<sequence>MQRSEILNFPAMVQAISNAILIWCFIKEKTQVPNPSLNIKI</sequence>
<comment type="caution">
    <text evidence="1">The sequence shown here is derived from an EMBL/GenBank/DDBJ whole genome shotgun (WGS) entry which is preliminary data.</text>
</comment>
<reference evidence="1 2" key="1">
    <citation type="submission" date="2018-06" db="EMBL/GenBank/DDBJ databases">
        <authorList>
            <consortium name="Pathogen Informatics"/>
            <person name="Doyle S."/>
        </authorList>
    </citation>
    <scope>NUCLEOTIDE SEQUENCE [LARGE SCALE GENOMIC DNA]</scope>
    <source>
        <strain evidence="1 2">NCTC10588</strain>
    </source>
</reference>
<name>A0A7Z7PW84_9FLAO</name>
<dbReference type="Proteomes" id="UP000254876">
    <property type="component" value="Unassembled WGS sequence"/>
</dbReference>
<protein>
    <submittedName>
        <fullName evidence="1">Uncharacterized protein</fullName>
    </submittedName>
</protein>
<evidence type="ECO:0000313" key="2">
    <source>
        <dbReference type="Proteomes" id="UP000254876"/>
    </source>
</evidence>
<organism evidence="1 2">
    <name type="scientific">Elizabethkingia anophelis</name>
    <dbReference type="NCBI Taxonomy" id="1117645"/>
    <lineage>
        <taxon>Bacteria</taxon>
        <taxon>Pseudomonadati</taxon>
        <taxon>Bacteroidota</taxon>
        <taxon>Flavobacteriia</taxon>
        <taxon>Flavobacteriales</taxon>
        <taxon>Weeksellaceae</taxon>
        <taxon>Elizabethkingia</taxon>
    </lineage>
</organism>
<accession>A0A7Z7PW84</accession>